<dbReference type="EMBL" id="JBHTIZ010000016">
    <property type="protein sequence ID" value="MFD0984243.1"/>
    <property type="molecule type" value="Genomic_DNA"/>
</dbReference>
<dbReference type="InterPro" id="IPR027268">
    <property type="entry name" value="Peptidase_M4/M1_CTD_sf"/>
</dbReference>
<protein>
    <recommendedName>
        <fullName evidence="5">Aminopeptidase N</fullName>
        <ecNumber evidence="4">3.4.11.2</ecNumber>
    </recommendedName>
</protein>
<keyword evidence="6 17" id="KW-0031">Aminopeptidase</keyword>
<dbReference type="InterPro" id="IPR050344">
    <property type="entry name" value="Peptidase_M1_aminopeptidases"/>
</dbReference>
<keyword evidence="18" id="KW-1185">Reference proteome</keyword>
<dbReference type="Gene3D" id="2.60.40.1730">
    <property type="entry name" value="tricorn interacting facor f3 domain"/>
    <property type="match status" value="1"/>
</dbReference>
<dbReference type="InterPro" id="IPR014782">
    <property type="entry name" value="Peptidase_M1_dom"/>
</dbReference>
<evidence type="ECO:0000256" key="9">
    <source>
        <dbReference type="ARBA" id="ARBA00022729"/>
    </source>
</evidence>
<comment type="cofactor">
    <cofactor evidence="2">
        <name>Zn(2+)</name>
        <dbReference type="ChEBI" id="CHEBI:29105"/>
    </cofactor>
</comment>
<evidence type="ECO:0000256" key="6">
    <source>
        <dbReference type="ARBA" id="ARBA00022438"/>
    </source>
</evidence>
<keyword evidence="8" id="KW-0479">Metal-binding</keyword>
<keyword evidence="12" id="KW-0482">Metalloprotease</keyword>
<evidence type="ECO:0000256" key="5">
    <source>
        <dbReference type="ARBA" id="ARBA00015611"/>
    </source>
</evidence>
<evidence type="ECO:0000256" key="13">
    <source>
        <dbReference type="SAM" id="SignalP"/>
    </source>
</evidence>
<dbReference type="SUPFAM" id="SSF63737">
    <property type="entry name" value="Leukotriene A4 hydrolase N-terminal domain"/>
    <property type="match status" value="1"/>
</dbReference>
<feature type="chain" id="PRO_5047344132" description="Aminopeptidase N" evidence="13">
    <location>
        <begin position="19"/>
        <end position="640"/>
    </location>
</feature>
<evidence type="ECO:0000256" key="2">
    <source>
        <dbReference type="ARBA" id="ARBA00001947"/>
    </source>
</evidence>
<comment type="similarity">
    <text evidence="3">Belongs to the peptidase M1 family.</text>
</comment>
<evidence type="ECO:0000256" key="7">
    <source>
        <dbReference type="ARBA" id="ARBA00022670"/>
    </source>
</evidence>
<evidence type="ECO:0000256" key="10">
    <source>
        <dbReference type="ARBA" id="ARBA00022801"/>
    </source>
</evidence>
<dbReference type="PANTHER" id="PTHR11533:SF174">
    <property type="entry name" value="PUROMYCIN-SENSITIVE AMINOPEPTIDASE-RELATED"/>
    <property type="match status" value="1"/>
</dbReference>
<dbReference type="NCBIfam" id="TIGR04183">
    <property type="entry name" value="Por_Secre_tail"/>
    <property type="match status" value="1"/>
</dbReference>
<dbReference type="Pfam" id="PF18962">
    <property type="entry name" value="Por_Secre_tail"/>
    <property type="match status" value="1"/>
</dbReference>
<dbReference type="PANTHER" id="PTHR11533">
    <property type="entry name" value="PROTEASE M1 ZINC METALLOPROTEASE"/>
    <property type="match status" value="1"/>
</dbReference>
<evidence type="ECO:0000256" key="3">
    <source>
        <dbReference type="ARBA" id="ARBA00010136"/>
    </source>
</evidence>
<dbReference type="RefSeq" id="WP_379759545.1">
    <property type="nucleotide sequence ID" value="NZ_JBHSYB010000068.1"/>
</dbReference>
<gene>
    <name evidence="17" type="ORF">ACFQ0S_07105</name>
</gene>
<evidence type="ECO:0000259" key="16">
    <source>
        <dbReference type="Pfam" id="PF18962"/>
    </source>
</evidence>
<feature type="domain" description="Aminopeptidase N-like N-terminal" evidence="15">
    <location>
        <begin position="52"/>
        <end position="228"/>
    </location>
</feature>
<feature type="domain" description="Secretion system C-terminal sorting" evidence="16">
    <location>
        <begin position="571"/>
        <end position="630"/>
    </location>
</feature>
<dbReference type="Proteomes" id="UP001597051">
    <property type="component" value="Unassembled WGS sequence"/>
</dbReference>
<feature type="domain" description="Peptidase M1 membrane alanine aminopeptidase" evidence="14">
    <location>
        <begin position="317"/>
        <end position="464"/>
    </location>
</feature>
<name>A0ABW3J3F1_9FLAO</name>
<comment type="caution">
    <text evidence="17">The sequence shown here is derived from an EMBL/GenBank/DDBJ whole genome shotgun (WGS) entry which is preliminary data.</text>
</comment>
<evidence type="ECO:0000256" key="8">
    <source>
        <dbReference type="ARBA" id="ARBA00022723"/>
    </source>
</evidence>
<dbReference type="EC" id="3.4.11.2" evidence="4"/>
<dbReference type="GO" id="GO:0004177">
    <property type="term" value="F:aminopeptidase activity"/>
    <property type="evidence" value="ECO:0007669"/>
    <property type="project" value="UniProtKB-KW"/>
</dbReference>
<dbReference type="Pfam" id="PF17900">
    <property type="entry name" value="Peptidase_M1_N"/>
    <property type="match status" value="1"/>
</dbReference>
<evidence type="ECO:0000313" key="17">
    <source>
        <dbReference type="EMBL" id="MFD0984243.1"/>
    </source>
</evidence>
<proteinExistence type="inferred from homology"/>
<dbReference type="Gene3D" id="1.10.390.10">
    <property type="entry name" value="Neutral Protease Domain 2"/>
    <property type="match status" value="1"/>
</dbReference>
<keyword evidence="7" id="KW-0645">Protease</keyword>
<accession>A0ABW3J3F1</accession>
<organism evidence="17 18">
    <name type="scientific">Flavobacterium myungsuense</name>
    <dbReference type="NCBI Taxonomy" id="651823"/>
    <lineage>
        <taxon>Bacteria</taxon>
        <taxon>Pseudomonadati</taxon>
        <taxon>Bacteroidota</taxon>
        <taxon>Flavobacteriia</taxon>
        <taxon>Flavobacteriales</taxon>
        <taxon>Flavobacteriaceae</taxon>
        <taxon>Flavobacterium</taxon>
    </lineage>
</organism>
<dbReference type="InterPro" id="IPR026444">
    <property type="entry name" value="Secre_tail"/>
</dbReference>
<evidence type="ECO:0000313" key="18">
    <source>
        <dbReference type="Proteomes" id="UP001597051"/>
    </source>
</evidence>
<evidence type="ECO:0000256" key="4">
    <source>
        <dbReference type="ARBA" id="ARBA00012564"/>
    </source>
</evidence>
<keyword evidence="10" id="KW-0378">Hydrolase</keyword>
<comment type="catalytic activity">
    <reaction evidence="1">
        <text>Release of an N-terminal amino acid, Xaa-|-Yaa- from a peptide, amide or arylamide. Xaa is preferably Ala, but may be most amino acids including Pro (slow action). When a terminal hydrophobic residue is followed by a prolyl residue, the two may be released as an intact Xaa-Pro dipeptide.</text>
        <dbReference type="EC" id="3.4.11.2"/>
    </reaction>
</comment>
<sequence>MKKLALFFLLLSFTLIYAQDSENDFDAIVKNEKKSALKRMSFVTNPNTENYDIVYHRLRLKVDPSVQYIDGEVTTKYIAKQNLNSVTFDLANELVVSSVKRRNVNLTFTRSSSNELIINLPIQQNENVLDSVSITYSGIPPTSGFGSFITSQHNSTPVLWTLSEPFGALEWWPCKQDLNDKVDSIDVFITAPSSYVSVSNGIEQSQKINSDGTKTTRFRHGYPIPAYLIAIAVTNYSIYTQQAGKAPNQFPIVNYLYPEALNANLTNLDQTPLLIDFFELIVTPYPFRKEKYGHAQFGWGGGMEHTTVSFMGNFSRSLIAHELAHQWFGDKVTCGSWNDIWLNEGFATYLASLAIEHFDGEVAFISDKNNMINSITAVNDGSVYLNNDEAADVNRIFSSRLSYRKGAMVLNMLRLKLGTTNFYQALKNYLNDPDLAYGYAKTPDLKRHLEAVSGTDLTEFFNDWVYNQGYPSYSINSKNIALGKAEITINQTQSHPSVSFFEMNVPIRLIGVNGEQKDVILDHKTNGQVFVVDVPFTVTEVQFDPKKDIISKSNISSLEVDAFDLNNAITLYPVPAKDIIELHLPHGVNIEKTEFYNIMAQKIKESTTEKSWDISEFANGVYFIKTKTNLGVKQLHFIKN</sequence>
<evidence type="ECO:0000256" key="11">
    <source>
        <dbReference type="ARBA" id="ARBA00022833"/>
    </source>
</evidence>
<dbReference type="InterPro" id="IPR001930">
    <property type="entry name" value="Peptidase_M1"/>
</dbReference>
<evidence type="ECO:0000256" key="12">
    <source>
        <dbReference type="ARBA" id="ARBA00023049"/>
    </source>
</evidence>
<evidence type="ECO:0000259" key="15">
    <source>
        <dbReference type="Pfam" id="PF17900"/>
    </source>
</evidence>
<dbReference type="InterPro" id="IPR042097">
    <property type="entry name" value="Aminopeptidase_N-like_N_sf"/>
</dbReference>
<dbReference type="Pfam" id="PF01433">
    <property type="entry name" value="Peptidase_M1"/>
    <property type="match status" value="1"/>
</dbReference>
<keyword evidence="11" id="KW-0862">Zinc</keyword>
<evidence type="ECO:0000256" key="1">
    <source>
        <dbReference type="ARBA" id="ARBA00000098"/>
    </source>
</evidence>
<dbReference type="SUPFAM" id="SSF55486">
    <property type="entry name" value="Metalloproteases ('zincins'), catalytic domain"/>
    <property type="match status" value="1"/>
</dbReference>
<feature type="signal peptide" evidence="13">
    <location>
        <begin position="1"/>
        <end position="18"/>
    </location>
</feature>
<dbReference type="PRINTS" id="PR00756">
    <property type="entry name" value="ALADIPTASE"/>
</dbReference>
<evidence type="ECO:0000259" key="14">
    <source>
        <dbReference type="Pfam" id="PF01433"/>
    </source>
</evidence>
<dbReference type="InterPro" id="IPR045357">
    <property type="entry name" value="Aminopeptidase_N-like_N"/>
</dbReference>
<dbReference type="CDD" id="cd09603">
    <property type="entry name" value="M1_APN_like"/>
    <property type="match status" value="1"/>
</dbReference>
<reference evidence="18" key="1">
    <citation type="journal article" date="2019" name="Int. J. Syst. Evol. Microbiol.">
        <title>The Global Catalogue of Microorganisms (GCM) 10K type strain sequencing project: providing services to taxonomists for standard genome sequencing and annotation.</title>
        <authorList>
            <consortium name="The Broad Institute Genomics Platform"/>
            <consortium name="The Broad Institute Genome Sequencing Center for Infectious Disease"/>
            <person name="Wu L."/>
            <person name="Ma J."/>
        </authorList>
    </citation>
    <scope>NUCLEOTIDE SEQUENCE [LARGE SCALE GENOMIC DNA]</scope>
    <source>
        <strain evidence="18">CECT 7649</strain>
    </source>
</reference>
<keyword evidence="9 13" id="KW-0732">Signal</keyword>